<comment type="caution">
    <text evidence="1">The sequence shown here is derived from an EMBL/GenBank/DDBJ whole genome shotgun (WGS) entry which is preliminary data.</text>
</comment>
<protein>
    <submittedName>
        <fullName evidence="1">Uncharacterized protein</fullName>
    </submittedName>
</protein>
<reference evidence="1" key="1">
    <citation type="submission" date="2022-04" db="EMBL/GenBank/DDBJ databases">
        <title>Genome of the entomopathogenic fungus Entomophthora muscae.</title>
        <authorList>
            <person name="Elya C."/>
            <person name="Lovett B.R."/>
            <person name="Lee E."/>
            <person name="Macias A.M."/>
            <person name="Hajek A.E."/>
            <person name="De Bivort B.L."/>
            <person name="Kasson M.T."/>
            <person name="De Fine Licht H.H."/>
            <person name="Stajich J.E."/>
        </authorList>
    </citation>
    <scope>NUCLEOTIDE SEQUENCE</scope>
    <source>
        <strain evidence="1">Berkeley</strain>
    </source>
</reference>
<accession>A0ACC2TKB4</accession>
<sequence>MSIPKFLCFTPVGALRAIAALHLIFYSVASGFAVSYSLGRLAFIPFLVTVACAYLLWDSFQETPKHNRIVLALLLSELFVLSTSAGGFGCAVLTKPLGHFVFPKDASIEVVDHESPATAQAEKEQLLA</sequence>
<organism evidence="1 2">
    <name type="scientific">Entomophthora muscae</name>
    <dbReference type="NCBI Taxonomy" id="34485"/>
    <lineage>
        <taxon>Eukaryota</taxon>
        <taxon>Fungi</taxon>
        <taxon>Fungi incertae sedis</taxon>
        <taxon>Zoopagomycota</taxon>
        <taxon>Entomophthoromycotina</taxon>
        <taxon>Entomophthoromycetes</taxon>
        <taxon>Entomophthorales</taxon>
        <taxon>Entomophthoraceae</taxon>
        <taxon>Entomophthora</taxon>
    </lineage>
</organism>
<name>A0ACC2TKB4_9FUNG</name>
<dbReference type="Proteomes" id="UP001165960">
    <property type="component" value="Unassembled WGS sequence"/>
</dbReference>
<dbReference type="EMBL" id="QTSX02002843">
    <property type="protein sequence ID" value="KAJ9074922.1"/>
    <property type="molecule type" value="Genomic_DNA"/>
</dbReference>
<gene>
    <name evidence="1" type="ORF">DSO57_1001395</name>
</gene>
<evidence type="ECO:0000313" key="1">
    <source>
        <dbReference type="EMBL" id="KAJ9074922.1"/>
    </source>
</evidence>
<proteinExistence type="predicted"/>
<keyword evidence="2" id="KW-1185">Reference proteome</keyword>
<evidence type="ECO:0000313" key="2">
    <source>
        <dbReference type="Proteomes" id="UP001165960"/>
    </source>
</evidence>